<gene>
    <name evidence="2" type="ORF">E6K74_04050</name>
</gene>
<feature type="domain" description="Methyltransferase" evidence="1">
    <location>
        <begin position="44"/>
        <end position="140"/>
    </location>
</feature>
<reference evidence="2 3" key="1">
    <citation type="journal article" date="2019" name="Nat. Microbiol.">
        <title>Mediterranean grassland soil C-N compound turnover is dependent on rainfall and depth, and is mediated by genomically divergent microorganisms.</title>
        <authorList>
            <person name="Diamond S."/>
            <person name="Andeer P.F."/>
            <person name="Li Z."/>
            <person name="Crits-Christoph A."/>
            <person name="Burstein D."/>
            <person name="Anantharaman K."/>
            <person name="Lane K.R."/>
            <person name="Thomas B.C."/>
            <person name="Pan C."/>
            <person name="Northen T.R."/>
            <person name="Banfield J.F."/>
        </authorList>
    </citation>
    <scope>NUCLEOTIDE SEQUENCE [LARGE SCALE GENOMIC DNA]</scope>
    <source>
        <strain evidence="2">WS_4</strain>
    </source>
</reference>
<dbReference type="GO" id="GO:0032259">
    <property type="term" value="P:methylation"/>
    <property type="evidence" value="ECO:0007669"/>
    <property type="project" value="UniProtKB-KW"/>
</dbReference>
<protein>
    <submittedName>
        <fullName evidence="2">Class I SAM-dependent methyltransferase</fullName>
    </submittedName>
</protein>
<dbReference type="PANTHER" id="PTHR12843">
    <property type="entry name" value="PROTEIN-LYSINE N-METHYLTRANSFERASE METTL10"/>
    <property type="match status" value="1"/>
</dbReference>
<sequence length="205" mass="23190">MDEKQHWDDLYGKKAPDQVSWYRPHLERSLLFIEEARIPKDAAIIDVGGGTSTLVDDLLVRGYSNLTVLDISSKAILTAKERLGPRAASVTWTEADVTSVNLPEHHYDFWHDRAVFHFLIDIPARSRYVAAVRHSVKPGGHIVVATFGPSGPERCSGLEVLRYRPEDIHAEFGHTFRKVGSSSEIHKTPWGKEQEFVYCYCRMSG</sequence>
<evidence type="ECO:0000313" key="3">
    <source>
        <dbReference type="Proteomes" id="UP000319829"/>
    </source>
</evidence>
<dbReference type="Pfam" id="PF13649">
    <property type="entry name" value="Methyltransf_25"/>
    <property type="match status" value="1"/>
</dbReference>
<comment type="caution">
    <text evidence="2">The sequence shown here is derived from an EMBL/GenBank/DDBJ whole genome shotgun (WGS) entry which is preliminary data.</text>
</comment>
<name>A0A538SUP7_UNCEI</name>
<dbReference type="EMBL" id="VBOU01000042">
    <property type="protein sequence ID" value="TMQ55112.1"/>
    <property type="molecule type" value="Genomic_DNA"/>
</dbReference>
<dbReference type="InterPro" id="IPR029063">
    <property type="entry name" value="SAM-dependent_MTases_sf"/>
</dbReference>
<keyword evidence="2" id="KW-0808">Transferase</keyword>
<dbReference type="AlphaFoldDB" id="A0A538SUP7"/>
<dbReference type="CDD" id="cd02440">
    <property type="entry name" value="AdoMet_MTases"/>
    <property type="match status" value="1"/>
</dbReference>
<proteinExistence type="predicted"/>
<dbReference type="Proteomes" id="UP000319829">
    <property type="component" value="Unassembled WGS sequence"/>
</dbReference>
<dbReference type="PANTHER" id="PTHR12843:SF5">
    <property type="entry name" value="EEF1A LYSINE METHYLTRANSFERASE 2"/>
    <property type="match status" value="1"/>
</dbReference>
<accession>A0A538SUP7</accession>
<evidence type="ECO:0000313" key="2">
    <source>
        <dbReference type="EMBL" id="TMQ55112.1"/>
    </source>
</evidence>
<evidence type="ECO:0000259" key="1">
    <source>
        <dbReference type="Pfam" id="PF13649"/>
    </source>
</evidence>
<dbReference type="InterPro" id="IPR041698">
    <property type="entry name" value="Methyltransf_25"/>
</dbReference>
<dbReference type="Gene3D" id="3.40.50.150">
    <property type="entry name" value="Vaccinia Virus protein VP39"/>
    <property type="match status" value="1"/>
</dbReference>
<dbReference type="SUPFAM" id="SSF53335">
    <property type="entry name" value="S-adenosyl-L-methionine-dependent methyltransferases"/>
    <property type="match status" value="1"/>
</dbReference>
<dbReference type="GO" id="GO:0008168">
    <property type="term" value="F:methyltransferase activity"/>
    <property type="evidence" value="ECO:0007669"/>
    <property type="project" value="UniProtKB-KW"/>
</dbReference>
<organism evidence="2 3">
    <name type="scientific">Eiseniibacteriota bacterium</name>
    <dbReference type="NCBI Taxonomy" id="2212470"/>
    <lineage>
        <taxon>Bacteria</taxon>
        <taxon>Candidatus Eiseniibacteriota</taxon>
    </lineage>
</organism>
<keyword evidence="2" id="KW-0489">Methyltransferase</keyword>